<dbReference type="Pfam" id="PF13306">
    <property type="entry name" value="LRR_5"/>
    <property type="match status" value="1"/>
</dbReference>
<evidence type="ECO:0000313" key="1">
    <source>
        <dbReference type="EMBL" id="GFH47098.1"/>
    </source>
</evidence>
<gene>
    <name evidence="1" type="ORF">CTEN210_03573</name>
</gene>
<proteinExistence type="predicted"/>
<dbReference type="Proteomes" id="UP001054902">
    <property type="component" value="Unassembled WGS sequence"/>
</dbReference>
<accession>A0AAD3CK69</accession>
<dbReference type="EMBL" id="BLLK01000022">
    <property type="protein sequence ID" value="GFH47098.1"/>
    <property type="molecule type" value="Genomic_DNA"/>
</dbReference>
<dbReference type="InterPro" id="IPR053139">
    <property type="entry name" value="Surface_bspA-like"/>
</dbReference>
<organism evidence="1 2">
    <name type="scientific">Chaetoceros tenuissimus</name>
    <dbReference type="NCBI Taxonomy" id="426638"/>
    <lineage>
        <taxon>Eukaryota</taxon>
        <taxon>Sar</taxon>
        <taxon>Stramenopiles</taxon>
        <taxon>Ochrophyta</taxon>
        <taxon>Bacillariophyta</taxon>
        <taxon>Coscinodiscophyceae</taxon>
        <taxon>Chaetocerotophycidae</taxon>
        <taxon>Chaetocerotales</taxon>
        <taxon>Chaetocerotaceae</taxon>
        <taxon>Chaetoceros</taxon>
    </lineage>
</organism>
<dbReference type="PANTHER" id="PTHR45661">
    <property type="entry name" value="SURFACE ANTIGEN"/>
    <property type="match status" value="1"/>
</dbReference>
<protein>
    <submittedName>
        <fullName evidence="1">Leucine-rich repeat domain-containing protein</fullName>
    </submittedName>
</protein>
<dbReference type="AlphaFoldDB" id="A0AAD3CK69"/>
<dbReference type="InterPro" id="IPR032675">
    <property type="entry name" value="LRR_dom_sf"/>
</dbReference>
<evidence type="ECO:0000313" key="2">
    <source>
        <dbReference type="Proteomes" id="UP001054902"/>
    </source>
</evidence>
<comment type="caution">
    <text evidence="1">The sequence shown here is derived from an EMBL/GenBank/DDBJ whole genome shotgun (WGS) entry which is preliminary data.</text>
</comment>
<keyword evidence="2" id="KW-1185">Reference proteome</keyword>
<sequence length="268" mass="30980">MRVKTEEWRRFIPGVRMYKGMMTLFYNGEKLWEEMGFNGHPLVYDYGERESWEVIIILPGVEVIPELTFFDCSNIKKVIMADSVRRIEGSAFFTYCDGLEFIRLSRSLEFIGKDAFYGCVSLTSIFIPPSCREIDEYVFERCTKLIILGLPQNVELGEYVFQNTALIEASPIETDENGYYDRNDDEIVIQWIKSINNEEVFALHRACASYNPLPEIIHALVQRLGIKAMRMPNAIEITPSQYLAANPFTDISEKDIINRYILDSMGEV</sequence>
<dbReference type="InterPro" id="IPR026906">
    <property type="entry name" value="LRR_5"/>
</dbReference>
<reference evidence="1 2" key="1">
    <citation type="journal article" date="2021" name="Sci. Rep.">
        <title>The genome of the diatom Chaetoceros tenuissimus carries an ancient integrated fragment of an extant virus.</title>
        <authorList>
            <person name="Hongo Y."/>
            <person name="Kimura K."/>
            <person name="Takaki Y."/>
            <person name="Yoshida Y."/>
            <person name="Baba S."/>
            <person name="Kobayashi G."/>
            <person name="Nagasaki K."/>
            <person name="Hano T."/>
            <person name="Tomaru Y."/>
        </authorList>
    </citation>
    <scope>NUCLEOTIDE SEQUENCE [LARGE SCALE GENOMIC DNA]</scope>
    <source>
        <strain evidence="1 2">NIES-3715</strain>
    </source>
</reference>
<dbReference type="Gene3D" id="3.80.10.10">
    <property type="entry name" value="Ribonuclease Inhibitor"/>
    <property type="match status" value="1"/>
</dbReference>
<dbReference type="PANTHER" id="PTHR45661:SF3">
    <property type="entry name" value="IG-LIKE DOMAIN-CONTAINING PROTEIN"/>
    <property type="match status" value="1"/>
</dbReference>
<name>A0AAD3CK69_9STRA</name>
<dbReference type="SUPFAM" id="SSF52058">
    <property type="entry name" value="L domain-like"/>
    <property type="match status" value="1"/>
</dbReference>